<keyword evidence="1" id="KW-0732">Signal</keyword>
<dbReference type="NCBIfam" id="NF038402">
    <property type="entry name" value="TroA_like"/>
    <property type="match status" value="1"/>
</dbReference>
<dbReference type="InterPro" id="IPR050902">
    <property type="entry name" value="ABC_Transporter_SBP"/>
</dbReference>
<dbReference type="Proteomes" id="UP000199514">
    <property type="component" value="Unassembled WGS sequence"/>
</dbReference>
<name>A0A1I1G8D8_9BACT</name>
<feature type="domain" description="Fe/B12 periplasmic-binding" evidence="2">
    <location>
        <begin position="20"/>
        <end position="260"/>
    </location>
</feature>
<reference evidence="3 4" key="1">
    <citation type="submission" date="2016-10" db="EMBL/GenBank/DDBJ databases">
        <authorList>
            <person name="de Groot N.N."/>
        </authorList>
    </citation>
    <scope>NUCLEOTIDE SEQUENCE [LARGE SCALE GENOMIC DNA]</scope>
    <source>
        <strain evidence="3 4">DSM 6793</strain>
    </source>
</reference>
<dbReference type="RefSeq" id="WP_091509391.1">
    <property type="nucleotide sequence ID" value="NZ_FOLE01000002.1"/>
</dbReference>
<keyword evidence="4" id="KW-1185">Reference proteome</keyword>
<evidence type="ECO:0000313" key="3">
    <source>
        <dbReference type="EMBL" id="SFC07844.1"/>
    </source>
</evidence>
<evidence type="ECO:0000256" key="1">
    <source>
        <dbReference type="ARBA" id="ARBA00022729"/>
    </source>
</evidence>
<dbReference type="AlphaFoldDB" id="A0A1I1G8D8"/>
<evidence type="ECO:0000313" key="4">
    <source>
        <dbReference type="Proteomes" id="UP000199514"/>
    </source>
</evidence>
<evidence type="ECO:0000259" key="2">
    <source>
        <dbReference type="PROSITE" id="PS50983"/>
    </source>
</evidence>
<protein>
    <submittedName>
        <fullName evidence="3">ABC-type Fe3+-hydroxamate transport system, substrate-binding protein</fullName>
    </submittedName>
</protein>
<dbReference type="PANTHER" id="PTHR30535">
    <property type="entry name" value="VITAMIN B12-BINDING PROTEIN"/>
    <property type="match status" value="1"/>
</dbReference>
<dbReference type="OrthoDB" id="9816357at2"/>
<dbReference type="STRING" id="927664.SAMN05421780_102492"/>
<dbReference type="SUPFAM" id="SSF53807">
    <property type="entry name" value="Helical backbone' metal receptor"/>
    <property type="match status" value="1"/>
</dbReference>
<accession>A0A1I1G8D8</accession>
<sequence>MPTITDQMGRQVLCPQHPQRIISLVPSQTELLMDLGLGNRLVGRTKFCIHPADQLANITVIGGTKNFRFEQIDALSPDLIIGNKEENYEEGIAALAEKYPVLMSDIFTLTDALQMIQMVGTATGTAPQTADLLQKIEQEFNLLMQAQTAPKRVLYLIWKNPYMAAGGNTFISDMISRMGWHNVLGDTERYPQLTDAQIQALQPDVILLSSEPYPFSLSKDAAALEDLCPSAQVLLVDGEMFSWYGSRLRFAPRYLMDLLS</sequence>
<gene>
    <name evidence="3" type="ORF">SAMN05421780_102492</name>
</gene>
<dbReference type="PROSITE" id="PS50983">
    <property type="entry name" value="FE_B12_PBP"/>
    <property type="match status" value="1"/>
</dbReference>
<dbReference type="EMBL" id="FOLE01000002">
    <property type="protein sequence ID" value="SFC07844.1"/>
    <property type="molecule type" value="Genomic_DNA"/>
</dbReference>
<dbReference type="InterPro" id="IPR054828">
    <property type="entry name" value="Vit_B12_bind_prot"/>
</dbReference>
<dbReference type="Pfam" id="PF01497">
    <property type="entry name" value="Peripla_BP_2"/>
    <property type="match status" value="1"/>
</dbReference>
<organism evidence="3 4">
    <name type="scientific">Flexibacter flexilis DSM 6793</name>
    <dbReference type="NCBI Taxonomy" id="927664"/>
    <lineage>
        <taxon>Bacteria</taxon>
        <taxon>Pseudomonadati</taxon>
        <taxon>Bacteroidota</taxon>
        <taxon>Cytophagia</taxon>
        <taxon>Cytophagales</taxon>
        <taxon>Flexibacteraceae</taxon>
        <taxon>Flexibacter</taxon>
    </lineage>
</organism>
<dbReference type="PANTHER" id="PTHR30535:SF35">
    <property type="entry name" value="PERIPLASMIC BINDING PROTEIN"/>
    <property type="match status" value="1"/>
</dbReference>
<dbReference type="Gene3D" id="3.40.50.1980">
    <property type="entry name" value="Nitrogenase molybdenum iron protein domain"/>
    <property type="match status" value="2"/>
</dbReference>
<dbReference type="InterPro" id="IPR002491">
    <property type="entry name" value="ABC_transptr_periplasmic_BD"/>
</dbReference>
<proteinExistence type="predicted"/>